<reference evidence="1 2" key="1">
    <citation type="journal article" date="2012" name="Front. Microbiol.">
        <title>Redundancy and modularity in membrane-associated dissimilatory nitrate reduction in Bacillus.</title>
        <authorList>
            <person name="Heylen K."/>
            <person name="Keltjens J."/>
        </authorList>
    </citation>
    <scope>NUCLEOTIDE SEQUENCE [LARGE SCALE GENOMIC DNA]</scope>
    <source>
        <strain evidence="1 2">LMG 9581</strain>
    </source>
</reference>
<dbReference type="Gene3D" id="3.90.20.10">
    <property type="match status" value="1"/>
</dbReference>
<dbReference type="PATRIC" id="fig|1131731.3.peg.2641"/>
<dbReference type="RefSeq" id="WP_003331959.1">
    <property type="nucleotide sequence ID" value="NZ_AJLR01000115.1"/>
</dbReference>
<dbReference type="STRING" id="1131731.BAZO_12894"/>
<name>K6C0H3_SCHAZ</name>
<sequence length="102" mass="11862">MEEILKQILNEINNLKEGQERIAEKVTNVDSKVDSLDSKAENILSEMRSNFRYINDKLDEHRKVFDVVSDEIKSVKIDIEYLSSKTGKHDTELNNILNRLRG</sequence>
<keyword evidence="2" id="KW-1185">Reference proteome</keyword>
<dbReference type="EMBL" id="AJLR01000115">
    <property type="protein sequence ID" value="EKN64650.1"/>
    <property type="molecule type" value="Genomic_DNA"/>
</dbReference>
<dbReference type="Proteomes" id="UP000006315">
    <property type="component" value="Unassembled WGS sequence"/>
</dbReference>
<dbReference type="GeneID" id="89470830"/>
<evidence type="ECO:0000313" key="2">
    <source>
        <dbReference type="Proteomes" id="UP000006315"/>
    </source>
</evidence>
<organism evidence="1 2">
    <name type="scientific">Schinkia azotoformans LMG 9581</name>
    <dbReference type="NCBI Taxonomy" id="1131731"/>
    <lineage>
        <taxon>Bacteria</taxon>
        <taxon>Bacillati</taxon>
        <taxon>Bacillota</taxon>
        <taxon>Bacilli</taxon>
        <taxon>Bacillales</taxon>
        <taxon>Bacillaceae</taxon>
        <taxon>Calidifontibacillus/Schinkia group</taxon>
        <taxon>Schinkia</taxon>
    </lineage>
</organism>
<protein>
    <submittedName>
        <fullName evidence="1">Uncharacterized protein</fullName>
    </submittedName>
</protein>
<comment type="caution">
    <text evidence="1">The sequence shown here is derived from an EMBL/GenBank/DDBJ whole genome shotgun (WGS) entry which is preliminary data.</text>
</comment>
<proteinExistence type="predicted"/>
<dbReference type="AlphaFoldDB" id="K6C0H3"/>
<gene>
    <name evidence="1" type="ORF">BAZO_12894</name>
</gene>
<evidence type="ECO:0000313" key="1">
    <source>
        <dbReference type="EMBL" id="EKN64650.1"/>
    </source>
</evidence>
<accession>K6C0H3</accession>